<evidence type="ECO:0000256" key="7">
    <source>
        <dbReference type="ARBA" id="ARBA00022676"/>
    </source>
</evidence>
<name>U5QKV5_GLOK1</name>
<proteinExistence type="inferred from homology"/>
<keyword evidence="12 15" id="KW-0460">Magnesium</keyword>
<dbReference type="UniPathway" id="UPA00591">
    <property type="reaction ID" value="UER00648"/>
</dbReference>
<dbReference type="GO" id="GO:0000287">
    <property type="term" value="F:magnesium ion binding"/>
    <property type="evidence" value="ECO:0007669"/>
    <property type="project" value="TreeGrafter"/>
</dbReference>
<evidence type="ECO:0000256" key="14">
    <source>
        <dbReference type="ARBA" id="ARBA00049402"/>
    </source>
</evidence>
<keyword evidence="18" id="KW-1185">Reference proteome</keyword>
<dbReference type="OrthoDB" id="9802824at2"/>
<keyword evidence="11 15" id="KW-0547">Nucleotide-binding</keyword>
<dbReference type="HOGENOM" id="CLU_073615_0_2_3"/>
<dbReference type="GO" id="GO:0006178">
    <property type="term" value="P:guanine salvage"/>
    <property type="evidence" value="ECO:0007669"/>
    <property type="project" value="TreeGrafter"/>
</dbReference>
<dbReference type="CDD" id="cd06223">
    <property type="entry name" value="PRTases_typeI"/>
    <property type="match status" value="1"/>
</dbReference>
<organism evidence="17 18">
    <name type="scientific">Gloeobacter kilaueensis (strain ATCC BAA-2537 / CCAP 1431/1 / ULC 316 / JS1)</name>
    <dbReference type="NCBI Taxonomy" id="1183438"/>
    <lineage>
        <taxon>Bacteria</taxon>
        <taxon>Bacillati</taxon>
        <taxon>Cyanobacteriota</taxon>
        <taxon>Cyanophyceae</taxon>
        <taxon>Gloeobacterales</taxon>
        <taxon>Gloeobacteraceae</taxon>
        <taxon>Gloeobacter</taxon>
    </lineage>
</organism>
<comment type="pathway">
    <text evidence="4">Purine metabolism; GMP biosynthesis via salvage pathway; GMP from guanine: step 1/1.</text>
</comment>
<evidence type="ECO:0000313" key="18">
    <source>
        <dbReference type="Proteomes" id="UP000017396"/>
    </source>
</evidence>
<evidence type="ECO:0000256" key="1">
    <source>
        <dbReference type="ARBA" id="ARBA00001946"/>
    </source>
</evidence>
<dbReference type="Proteomes" id="UP000017396">
    <property type="component" value="Chromosome"/>
</dbReference>
<dbReference type="GO" id="GO:0032263">
    <property type="term" value="P:GMP salvage"/>
    <property type="evidence" value="ECO:0007669"/>
    <property type="project" value="TreeGrafter"/>
</dbReference>
<evidence type="ECO:0000256" key="8">
    <source>
        <dbReference type="ARBA" id="ARBA00022679"/>
    </source>
</evidence>
<dbReference type="GO" id="GO:0005829">
    <property type="term" value="C:cytosol"/>
    <property type="evidence" value="ECO:0007669"/>
    <property type="project" value="TreeGrafter"/>
</dbReference>
<evidence type="ECO:0000256" key="6">
    <source>
        <dbReference type="ARBA" id="ARBA00022490"/>
    </source>
</evidence>
<sequence>MNKVLYSEEEIALQVQQLAAQISDYYAPRVSIAEPLVLLPVLKGAFIFSADLVRQLTVPVRVEFLRASSYRSGTVSGALELDIPGASALRGQHLLILEDIIDTGKTVSQILMALRACEPASLQICALLDKPARRVSAIELAFCGLTIAGDRFVIGYGMDLAERYRELPYVGEIDTCTF</sequence>
<comment type="cofactor">
    <cofactor evidence="1 15">
        <name>Mg(2+)</name>
        <dbReference type="ChEBI" id="CHEBI:18420"/>
    </cofactor>
</comment>
<comment type="similarity">
    <text evidence="5 15">Belongs to the purine/pyrimidine phosphoribosyltransferase family.</text>
</comment>
<evidence type="ECO:0000256" key="4">
    <source>
        <dbReference type="ARBA" id="ARBA00004676"/>
    </source>
</evidence>
<dbReference type="Gene3D" id="3.40.50.2020">
    <property type="match status" value="1"/>
</dbReference>
<evidence type="ECO:0000256" key="10">
    <source>
        <dbReference type="ARBA" id="ARBA00022726"/>
    </source>
</evidence>
<keyword evidence="10 15" id="KW-0660">Purine salvage</keyword>
<dbReference type="InterPro" id="IPR005904">
    <property type="entry name" value="Hxn_phspho_trans"/>
</dbReference>
<dbReference type="InterPro" id="IPR029057">
    <property type="entry name" value="PRTase-like"/>
</dbReference>
<dbReference type="RefSeq" id="WP_023173375.1">
    <property type="nucleotide sequence ID" value="NC_022600.1"/>
</dbReference>
<keyword evidence="6 15" id="KW-0963">Cytoplasm</keyword>
<dbReference type="eggNOG" id="COG0634">
    <property type="taxonomic scope" value="Bacteria"/>
</dbReference>
<protein>
    <recommendedName>
        <fullName evidence="15">Hypoxanthine phosphoribosyltransferase</fullName>
        <ecNumber evidence="15">2.4.2.8</ecNumber>
    </recommendedName>
</protein>
<dbReference type="Pfam" id="PF00156">
    <property type="entry name" value="Pribosyltran"/>
    <property type="match status" value="1"/>
</dbReference>
<evidence type="ECO:0000256" key="5">
    <source>
        <dbReference type="ARBA" id="ARBA00008391"/>
    </source>
</evidence>
<dbReference type="EMBL" id="CP003587">
    <property type="protein sequence ID" value="AGY58249.1"/>
    <property type="molecule type" value="Genomic_DNA"/>
</dbReference>
<dbReference type="GO" id="GO:0006166">
    <property type="term" value="P:purine ribonucleoside salvage"/>
    <property type="evidence" value="ECO:0007669"/>
    <property type="project" value="UniProtKB-KW"/>
</dbReference>
<dbReference type="GO" id="GO:0052657">
    <property type="term" value="F:guanine phosphoribosyltransferase activity"/>
    <property type="evidence" value="ECO:0007669"/>
    <property type="project" value="RHEA"/>
</dbReference>
<dbReference type="STRING" id="1183438.GKIL_2003"/>
<comment type="catalytic activity">
    <reaction evidence="14">
        <text>IMP + diphosphate = hypoxanthine + 5-phospho-alpha-D-ribose 1-diphosphate</text>
        <dbReference type="Rhea" id="RHEA:17973"/>
        <dbReference type="ChEBI" id="CHEBI:17368"/>
        <dbReference type="ChEBI" id="CHEBI:33019"/>
        <dbReference type="ChEBI" id="CHEBI:58017"/>
        <dbReference type="ChEBI" id="CHEBI:58053"/>
        <dbReference type="EC" id="2.4.2.8"/>
    </reaction>
    <physiologicalReaction direction="right-to-left" evidence="14">
        <dbReference type="Rhea" id="RHEA:17975"/>
    </physiologicalReaction>
</comment>
<keyword evidence="7 15" id="KW-0328">Glycosyltransferase</keyword>
<gene>
    <name evidence="17" type="primary">hprT</name>
    <name evidence="17" type="ORF">GKIL_2003</name>
</gene>
<dbReference type="PANTHER" id="PTHR43340">
    <property type="entry name" value="HYPOXANTHINE-GUANINE PHOSPHORIBOSYLTRANSFERASE"/>
    <property type="match status" value="1"/>
</dbReference>
<feature type="domain" description="Phosphoribosyltransferase" evidence="16">
    <location>
        <begin position="5"/>
        <end position="159"/>
    </location>
</feature>
<comment type="subcellular location">
    <subcellularLocation>
        <location evidence="2 15">Cytoplasm</location>
    </subcellularLocation>
</comment>
<evidence type="ECO:0000256" key="12">
    <source>
        <dbReference type="ARBA" id="ARBA00022842"/>
    </source>
</evidence>
<keyword evidence="9 15" id="KW-0479">Metal-binding</keyword>
<evidence type="ECO:0000256" key="15">
    <source>
        <dbReference type="RuleBase" id="RU364099"/>
    </source>
</evidence>
<evidence type="ECO:0000256" key="3">
    <source>
        <dbReference type="ARBA" id="ARBA00004669"/>
    </source>
</evidence>
<comment type="catalytic activity">
    <reaction evidence="13">
        <text>GMP + diphosphate = guanine + 5-phospho-alpha-D-ribose 1-diphosphate</text>
        <dbReference type="Rhea" id="RHEA:25424"/>
        <dbReference type="ChEBI" id="CHEBI:16235"/>
        <dbReference type="ChEBI" id="CHEBI:33019"/>
        <dbReference type="ChEBI" id="CHEBI:58017"/>
        <dbReference type="ChEBI" id="CHEBI:58115"/>
        <dbReference type="EC" id="2.4.2.8"/>
    </reaction>
    <physiologicalReaction direction="right-to-left" evidence="13">
        <dbReference type="Rhea" id="RHEA:25426"/>
    </physiologicalReaction>
</comment>
<accession>U5QKV5</accession>
<evidence type="ECO:0000256" key="2">
    <source>
        <dbReference type="ARBA" id="ARBA00004496"/>
    </source>
</evidence>
<evidence type="ECO:0000259" key="16">
    <source>
        <dbReference type="Pfam" id="PF00156"/>
    </source>
</evidence>
<dbReference type="AlphaFoldDB" id="U5QKV5"/>
<evidence type="ECO:0000256" key="9">
    <source>
        <dbReference type="ARBA" id="ARBA00022723"/>
    </source>
</evidence>
<dbReference type="KEGG" id="glj:GKIL_2003"/>
<dbReference type="GO" id="GO:0046100">
    <property type="term" value="P:hypoxanthine metabolic process"/>
    <property type="evidence" value="ECO:0007669"/>
    <property type="project" value="TreeGrafter"/>
</dbReference>
<dbReference type="GO" id="GO:0000166">
    <property type="term" value="F:nucleotide binding"/>
    <property type="evidence" value="ECO:0007669"/>
    <property type="project" value="UniProtKB-KW"/>
</dbReference>
<evidence type="ECO:0000313" key="17">
    <source>
        <dbReference type="EMBL" id="AGY58249.1"/>
    </source>
</evidence>
<dbReference type="NCBIfam" id="TIGR01203">
    <property type="entry name" value="HGPRTase"/>
    <property type="match status" value="1"/>
</dbReference>
<dbReference type="PATRIC" id="fig|1183438.3.peg.1964"/>
<dbReference type="EC" id="2.4.2.8" evidence="15"/>
<dbReference type="InterPro" id="IPR050408">
    <property type="entry name" value="HGPRT"/>
</dbReference>
<dbReference type="InterPro" id="IPR000836">
    <property type="entry name" value="PRTase_dom"/>
</dbReference>
<reference evidence="17 18" key="1">
    <citation type="journal article" date="2013" name="PLoS ONE">
        <title>Cultivation and Complete Genome Sequencing of Gloeobacter kilaueensis sp. nov., from a Lava Cave in Kilauea Caldera, Hawai'i.</title>
        <authorList>
            <person name="Saw J.H."/>
            <person name="Schatz M."/>
            <person name="Brown M.V."/>
            <person name="Kunkel D.D."/>
            <person name="Foster J.S."/>
            <person name="Shick H."/>
            <person name="Christensen S."/>
            <person name="Hou S."/>
            <person name="Wan X."/>
            <person name="Donachie S.P."/>
        </authorList>
    </citation>
    <scope>NUCLEOTIDE SEQUENCE [LARGE SCALE GENOMIC DNA]</scope>
    <source>
        <strain evidence="18">JS</strain>
    </source>
</reference>
<dbReference type="GO" id="GO:0032264">
    <property type="term" value="P:IMP salvage"/>
    <property type="evidence" value="ECO:0007669"/>
    <property type="project" value="UniProtKB-UniPathway"/>
</dbReference>
<dbReference type="SUPFAM" id="SSF53271">
    <property type="entry name" value="PRTase-like"/>
    <property type="match status" value="1"/>
</dbReference>
<evidence type="ECO:0000256" key="13">
    <source>
        <dbReference type="ARBA" id="ARBA00048811"/>
    </source>
</evidence>
<dbReference type="GO" id="GO:0004422">
    <property type="term" value="F:hypoxanthine phosphoribosyltransferase activity"/>
    <property type="evidence" value="ECO:0007669"/>
    <property type="project" value="InterPro"/>
</dbReference>
<keyword evidence="8 15" id="KW-0808">Transferase</keyword>
<dbReference type="PANTHER" id="PTHR43340:SF1">
    <property type="entry name" value="HYPOXANTHINE PHOSPHORIBOSYLTRANSFERASE"/>
    <property type="match status" value="1"/>
</dbReference>
<evidence type="ECO:0000256" key="11">
    <source>
        <dbReference type="ARBA" id="ARBA00022741"/>
    </source>
</evidence>
<comment type="pathway">
    <text evidence="3 15">Purine metabolism; IMP biosynthesis via salvage pathway; IMP from hypoxanthine: step 1/1.</text>
</comment>